<gene>
    <name evidence="2" type="ORF">GSOID_T00001762001</name>
</gene>
<feature type="coiled-coil region" evidence="1">
    <location>
        <begin position="18"/>
        <end position="52"/>
    </location>
</feature>
<keyword evidence="1" id="KW-0175">Coiled coil</keyword>
<keyword evidence="3" id="KW-1185">Reference proteome</keyword>
<protein>
    <submittedName>
        <fullName evidence="2">Uncharacterized protein</fullName>
    </submittedName>
</protein>
<dbReference type="Proteomes" id="UP000001307">
    <property type="component" value="Unassembled WGS sequence"/>
</dbReference>
<evidence type="ECO:0000313" key="2">
    <source>
        <dbReference type="EMBL" id="CBY12393.1"/>
    </source>
</evidence>
<dbReference type="EMBL" id="FN653118">
    <property type="protein sequence ID" value="CBY12393.1"/>
    <property type="molecule type" value="Genomic_DNA"/>
</dbReference>
<dbReference type="AlphaFoldDB" id="E4XRH7"/>
<reference evidence="2 3" key="1">
    <citation type="journal article" date="2010" name="Science">
        <title>Plasticity of animal genome architecture unmasked by rapid evolution of a pelagic tunicate.</title>
        <authorList>
            <person name="Denoeud F."/>
            <person name="Henriet S."/>
            <person name="Mungpakdee S."/>
            <person name="Aury J.M."/>
            <person name="Da Silva C."/>
            <person name="Brinkmann H."/>
            <person name="Mikhaleva J."/>
            <person name="Olsen L.C."/>
            <person name="Jubin C."/>
            <person name="Canestro C."/>
            <person name="Bouquet J.M."/>
            <person name="Danks G."/>
            <person name="Poulain J."/>
            <person name="Campsteijn C."/>
            <person name="Adamski M."/>
            <person name="Cross I."/>
            <person name="Yadetie F."/>
            <person name="Muffato M."/>
            <person name="Louis A."/>
            <person name="Butcher S."/>
            <person name="Tsagkogeorga G."/>
            <person name="Konrad A."/>
            <person name="Singh S."/>
            <person name="Jensen M.F."/>
            <person name="Cong E.H."/>
            <person name="Eikeseth-Otteraa H."/>
            <person name="Noel B."/>
            <person name="Anthouard V."/>
            <person name="Porcel B.M."/>
            <person name="Kachouri-Lafond R."/>
            <person name="Nishino A."/>
            <person name="Ugolini M."/>
            <person name="Chourrout P."/>
            <person name="Nishida H."/>
            <person name="Aasland R."/>
            <person name="Huzurbazar S."/>
            <person name="Westhof E."/>
            <person name="Delsuc F."/>
            <person name="Lehrach H."/>
            <person name="Reinhardt R."/>
            <person name="Weissenbach J."/>
            <person name="Roy S.W."/>
            <person name="Artiguenave F."/>
            <person name="Postlethwait J.H."/>
            <person name="Manak J.R."/>
            <person name="Thompson E.M."/>
            <person name="Jaillon O."/>
            <person name="Du Pasquier L."/>
            <person name="Boudinot P."/>
            <person name="Liberles D.A."/>
            <person name="Volff J.N."/>
            <person name="Philippe H."/>
            <person name="Lenhard B."/>
            <person name="Roest Crollius H."/>
            <person name="Wincker P."/>
            <person name="Chourrout D."/>
        </authorList>
    </citation>
    <scope>NUCLEOTIDE SEQUENCE [LARGE SCALE GENOMIC DNA]</scope>
</reference>
<dbReference type="InParanoid" id="E4XRH7"/>
<sequence>MVEIDSSELLSLDELYLLRNLDEEKQKYEDMKEEIKENLKRQLRREKKINELEITVAELHKSRLKERKFSIAKKITEFVRNDLDDCAEIKNILKNLAERQPKIQELKLKQKSLDEELKLIIESDEPGTVDETKNLERSHAVLSIVAKARSVYSSIKENTDEKKGLGSQLVAAIIENIPQEKRLKVEEGRRRSISSVDINITKENLSEALKKIKNLKRG</sequence>
<evidence type="ECO:0000313" key="3">
    <source>
        <dbReference type="Proteomes" id="UP000001307"/>
    </source>
</evidence>
<accession>E4XRH7</accession>
<evidence type="ECO:0000256" key="1">
    <source>
        <dbReference type="SAM" id="Coils"/>
    </source>
</evidence>
<name>E4XRH7_OIKDI</name>
<proteinExistence type="predicted"/>
<organism evidence="2 3">
    <name type="scientific">Oikopleura dioica</name>
    <name type="common">Tunicate</name>
    <dbReference type="NCBI Taxonomy" id="34765"/>
    <lineage>
        <taxon>Eukaryota</taxon>
        <taxon>Metazoa</taxon>
        <taxon>Chordata</taxon>
        <taxon>Tunicata</taxon>
        <taxon>Appendicularia</taxon>
        <taxon>Copelata</taxon>
        <taxon>Oikopleuridae</taxon>
        <taxon>Oikopleura</taxon>
    </lineage>
</organism>